<reference evidence="2" key="1">
    <citation type="submission" date="2020-05" db="EMBL/GenBank/DDBJ databases">
        <authorList>
            <person name="Chiriac C."/>
            <person name="Salcher M."/>
            <person name="Ghai R."/>
            <person name="Kavagutti S V."/>
        </authorList>
    </citation>
    <scope>NUCLEOTIDE SEQUENCE</scope>
</reference>
<dbReference type="EMBL" id="LR797254">
    <property type="protein sequence ID" value="CAB4197604.1"/>
    <property type="molecule type" value="Genomic_DNA"/>
</dbReference>
<proteinExistence type="predicted"/>
<evidence type="ECO:0000313" key="2">
    <source>
        <dbReference type="EMBL" id="CAB4197604.1"/>
    </source>
</evidence>
<accession>A0A6J5RZA9</accession>
<dbReference type="EMBL" id="LR796844">
    <property type="protein sequence ID" value="CAB4169663.1"/>
    <property type="molecule type" value="Genomic_DNA"/>
</dbReference>
<sequence>MTNLMTGKCQVCSKTFELDHEMETIIRHDDRFKKRCHGSYKPAQHVIDSIDPSETVTLFRGTISGSGEIIRVDS</sequence>
<protein>
    <submittedName>
        <fullName evidence="2">Uncharacterized protein</fullName>
    </submittedName>
</protein>
<organism evidence="2">
    <name type="scientific">uncultured Caudovirales phage</name>
    <dbReference type="NCBI Taxonomy" id="2100421"/>
    <lineage>
        <taxon>Viruses</taxon>
        <taxon>Duplodnaviria</taxon>
        <taxon>Heunggongvirae</taxon>
        <taxon>Uroviricota</taxon>
        <taxon>Caudoviricetes</taxon>
        <taxon>Peduoviridae</taxon>
        <taxon>Maltschvirus</taxon>
        <taxon>Maltschvirus maltsch</taxon>
    </lineage>
</organism>
<gene>
    <name evidence="2" type="ORF">UFOVP1305_23</name>
    <name evidence="1" type="ORF">UFOVP896_61</name>
</gene>
<evidence type="ECO:0000313" key="1">
    <source>
        <dbReference type="EMBL" id="CAB4169663.1"/>
    </source>
</evidence>
<name>A0A6J5RZA9_9CAUD</name>